<dbReference type="GO" id="GO:0046872">
    <property type="term" value="F:metal ion binding"/>
    <property type="evidence" value="ECO:0007669"/>
    <property type="project" value="UniProtKB-KW"/>
</dbReference>
<gene>
    <name evidence="5" type="ORF">CLOSTMETH_00566</name>
</gene>
<dbReference type="AlphaFoldDB" id="C0E9R5"/>
<dbReference type="InterPro" id="IPR050248">
    <property type="entry name" value="Polysacc_deacetylase_ArnD"/>
</dbReference>
<dbReference type="GO" id="GO:0016810">
    <property type="term" value="F:hydrolase activity, acting on carbon-nitrogen (but not peptide) bonds"/>
    <property type="evidence" value="ECO:0007669"/>
    <property type="project" value="InterPro"/>
</dbReference>
<evidence type="ECO:0000313" key="5">
    <source>
        <dbReference type="EMBL" id="EEG31830.1"/>
    </source>
</evidence>
<dbReference type="GO" id="GO:0005975">
    <property type="term" value="P:carbohydrate metabolic process"/>
    <property type="evidence" value="ECO:0007669"/>
    <property type="project" value="InterPro"/>
</dbReference>
<keyword evidence="1" id="KW-0479">Metal-binding</keyword>
<keyword evidence="3" id="KW-1133">Transmembrane helix</keyword>
<dbReference type="eggNOG" id="COG0726">
    <property type="taxonomic scope" value="Bacteria"/>
</dbReference>
<sequence>MQKRINMNKTKPVIRVLLIVLLVVVLIMSGLWLFYPPQQNAPASSGPTYNEVQVLAQQLNFPQISEDHEIGTTESIVNDDAANAESIHYPVLGIDSIDQKIKQKVDDIKAEFERQKAEFAAKDPNLQSELLVEYSSYVMGEHTASVVLSYDYNFSSLAHPDAQVDTLVFDLKEEKQLTLDDVFQGDYRPVLSKLAVQQFEQSDLYKEAIQEEQFQAAINDPKAFQKFALKDGNLLLYFDKYQLFAGSYGIPMITIPFSDLDGFLKINTEGKLAPTITEPAQTDTPPEPSQPVQAPAIDPSKPMIALSFDDGPHPVNTPRILDTLKQNGARATFFVLGNRVDSYADVLKREYEEGHEIGSHTFSHASLNKLGTEDLNYQVNETDSRIQNLIGVAPALLRPPYGAVNDTVKAMVNKPLALWNLDTLDWKSRDKDAVANTILRDVSDGDIILMHDLYGSTADAVEIAVPELVKRGYQIVTVSELLNARSITPTAGKVYTDAMP</sequence>
<dbReference type="Proteomes" id="UP000003340">
    <property type="component" value="Unassembled WGS sequence"/>
</dbReference>
<comment type="caution">
    <text evidence="5">The sequence shown here is derived from an EMBL/GenBank/DDBJ whole genome shotgun (WGS) entry which is preliminary data.</text>
</comment>
<evidence type="ECO:0000256" key="3">
    <source>
        <dbReference type="SAM" id="Phobius"/>
    </source>
</evidence>
<reference evidence="5 6" key="2">
    <citation type="submission" date="2009-02" db="EMBL/GenBank/DDBJ databases">
        <title>Draft genome sequence of Clostridium methylpentosum (DSM 5476).</title>
        <authorList>
            <person name="Sudarsanam P."/>
            <person name="Ley R."/>
            <person name="Guruge J."/>
            <person name="Turnbaugh P.J."/>
            <person name="Mahowald M."/>
            <person name="Liep D."/>
            <person name="Gordon J."/>
        </authorList>
    </citation>
    <scope>NUCLEOTIDE SEQUENCE [LARGE SCALE GENOMIC DNA]</scope>
    <source>
        <strain evidence="5 6">DSM 5476</strain>
    </source>
</reference>
<reference evidence="5 6" key="1">
    <citation type="submission" date="2009-01" db="EMBL/GenBank/DDBJ databases">
        <authorList>
            <person name="Fulton L."/>
            <person name="Clifton S."/>
            <person name="Fulton B."/>
            <person name="Xu J."/>
            <person name="Minx P."/>
            <person name="Pepin K.H."/>
            <person name="Johnson M."/>
            <person name="Bhonagiri V."/>
            <person name="Nash W.E."/>
            <person name="Mardis E.R."/>
            <person name="Wilson R.K."/>
        </authorList>
    </citation>
    <scope>NUCLEOTIDE SEQUENCE [LARGE SCALE GENOMIC DNA]</scope>
    <source>
        <strain evidence="5 6">DSM 5476</strain>
    </source>
</reference>
<dbReference type="EMBL" id="ACEC01000021">
    <property type="protein sequence ID" value="EEG31830.1"/>
    <property type="molecule type" value="Genomic_DNA"/>
</dbReference>
<dbReference type="Pfam" id="PF11738">
    <property type="entry name" value="DUF3298"/>
    <property type="match status" value="1"/>
</dbReference>
<accession>C0E9R5</accession>
<evidence type="ECO:0000259" key="4">
    <source>
        <dbReference type="PROSITE" id="PS51677"/>
    </source>
</evidence>
<keyword evidence="6" id="KW-1185">Reference proteome</keyword>
<proteinExistence type="predicted"/>
<dbReference type="GO" id="GO:0016020">
    <property type="term" value="C:membrane"/>
    <property type="evidence" value="ECO:0007669"/>
    <property type="project" value="TreeGrafter"/>
</dbReference>
<dbReference type="InterPro" id="IPR021729">
    <property type="entry name" value="DUF3298"/>
</dbReference>
<dbReference type="Gene3D" id="3.20.20.370">
    <property type="entry name" value="Glycoside hydrolase/deacetylase"/>
    <property type="match status" value="1"/>
</dbReference>
<organism evidence="5 6">
    <name type="scientific">[Clostridium] methylpentosum DSM 5476</name>
    <dbReference type="NCBI Taxonomy" id="537013"/>
    <lineage>
        <taxon>Bacteria</taxon>
        <taxon>Bacillati</taxon>
        <taxon>Bacillota</taxon>
        <taxon>Clostridia</taxon>
        <taxon>Eubacteriales</taxon>
        <taxon>Oscillospiraceae</taxon>
        <taxon>Oscillospiraceae incertae sedis</taxon>
    </lineage>
</organism>
<dbReference type="Pfam" id="PF01522">
    <property type="entry name" value="Polysacc_deac_1"/>
    <property type="match status" value="1"/>
</dbReference>
<feature type="domain" description="NodB homology" evidence="4">
    <location>
        <begin position="302"/>
        <end position="476"/>
    </location>
</feature>
<dbReference type="PROSITE" id="PS51677">
    <property type="entry name" value="NODB"/>
    <property type="match status" value="1"/>
</dbReference>
<keyword evidence="2" id="KW-0378">Hydrolase</keyword>
<dbReference type="InterPro" id="IPR037126">
    <property type="entry name" value="PdaC/RsiV-like_sf"/>
</dbReference>
<dbReference type="CDD" id="cd10954">
    <property type="entry name" value="CE4_CtAXE_like"/>
    <property type="match status" value="1"/>
</dbReference>
<dbReference type="Gene3D" id="3.30.565.40">
    <property type="entry name" value="Fervidobacterium nodosum Rt17-B1 like"/>
    <property type="match status" value="1"/>
</dbReference>
<name>C0E9R5_9FIRM</name>
<keyword evidence="3" id="KW-0812">Transmembrane</keyword>
<feature type="transmembrane region" description="Helical" evidence="3">
    <location>
        <begin position="12"/>
        <end position="35"/>
    </location>
</feature>
<protein>
    <submittedName>
        <fullName evidence="5">Polysaccharide deacetylase</fullName>
    </submittedName>
</protein>
<dbReference type="HOGENOM" id="CLU_037608_3_0_9"/>
<dbReference type="STRING" id="537013.CLOSTMETH_00566"/>
<dbReference type="SUPFAM" id="SSF88713">
    <property type="entry name" value="Glycoside hydrolase/deacetylase"/>
    <property type="match status" value="1"/>
</dbReference>
<dbReference type="PANTHER" id="PTHR10587">
    <property type="entry name" value="GLYCOSYL TRANSFERASE-RELATED"/>
    <property type="match status" value="1"/>
</dbReference>
<dbReference type="InterPro" id="IPR011330">
    <property type="entry name" value="Glyco_hydro/deAcase_b/a-brl"/>
</dbReference>
<evidence type="ECO:0000256" key="1">
    <source>
        <dbReference type="ARBA" id="ARBA00022723"/>
    </source>
</evidence>
<keyword evidence="3" id="KW-0472">Membrane</keyword>
<evidence type="ECO:0000256" key="2">
    <source>
        <dbReference type="ARBA" id="ARBA00022801"/>
    </source>
</evidence>
<dbReference type="PANTHER" id="PTHR10587:SF133">
    <property type="entry name" value="CHITIN DEACETYLASE 1-RELATED"/>
    <property type="match status" value="1"/>
</dbReference>
<dbReference type="Gene3D" id="3.90.640.20">
    <property type="entry name" value="Heat-shock cognate protein, ATPase"/>
    <property type="match status" value="1"/>
</dbReference>
<evidence type="ECO:0000313" key="6">
    <source>
        <dbReference type="Proteomes" id="UP000003340"/>
    </source>
</evidence>
<dbReference type="InterPro" id="IPR002509">
    <property type="entry name" value="NODB_dom"/>
</dbReference>